<dbReference type="SUPFAM" id="SSF52540">
    <property type="entry name" value="P-loop containing nucleoside triphosphate hydrolases"/>
    <property type="match status" value="1"/>
</dbReference>
<evidence type="ECO:0000313" key="5">
    <source>
        <dbReference type="EMBL" id="MBE9391726.1"/>
    </source>
</evidence>
<evidence type="ECO:0000313" key="6">
    <source>
        <dbReference type="Proteomes" id="UP000652307"/>
    </source>
</evidence>
<evidence type="ECO:0000256" key="3">
    <source>
        <dbReference type="ARBA" id="ARBA00022840"/>
    </source>
</evidence>
<dbReference type="InterPro" id="IPR003439">
    <property type="entry name" value="ABC_transporter-like_ATP-bd"/>
</dbReference>
<dbReference type="EMBL" id="JADEZV010000006">
    <property type="protein sequence ID" value="MBE9391726.1"/>
    <property type="molecule type" value="Genomic_DNA"/>
</dbReference>
<dbReference type="Gene3D" id="3.40.50.300">
    <property type="entry name" value="P-loop containing nucleotide triphosphate hydrolases"/>
    <property type="match status" value="1"/>
</dbReference>
<dbReference type="Proteomes" id="UP000652307">
    <property type="component" value="Unassembled WGS sequence"/>
</dbReference>
<sequence length="236" mass="26362">MVRLENIHKIYKTGEIEYHILKGINLTVRSGEFISIMGPSGSGKSTLMNIIGLLDRPNAGKVYIDGIDVAKLKDSEIAKIRNRKIGFVFQQFNLIQRLTVYENIELPLLIRDISKEEREKLVREALLRAGGDLGWLKKKPNQLSGGQQQRVAIARALVGKPKLILADEPTGNLDRDSGRIVMETLKELNKAGETIILVTHDIEVGNCAQKIYYIKNGEIVGSGETDQNKCILNSKR</sequence>
<evidence type="ECO:0000256" key="1">
    <source>
        <dbReference type="ARBA" id="ARBA00022448"/>
    </source>
</evidence>
<dbReference type="InterPro" id="IPR003593">
    <property type="entry name" value="AAA+_ATPase"/>
</dbReference>
<dbReference type="PROSITE" id="PS50893">
    <property type="entry name" value="ABC_TRANSPORTER_2"/>
    <property type="match status" value="1"/>
</dbReference>
<dbReference type="GO" id="GO:0098796">
    <property type="term" value="C:membrane protein complex"/>
    <property type="evidence" value="ECO:0007669"/>
    <property type="project" value="UniProtKB-ARBA"/>
</dbReference>
<dbReference type="GO" id="GO:0022857">
    <property type="term" value="F:transmembrane transporter activity"/>
    <property type="evidence" value="ECO:0007669"/>
    <property type="project" value="TreeGrafter"/>
</dbReference>
<dbReference type="PANTHER" id="PTHR24220">
    <property type="entry name" value="IMPORT ATP-BINDING PROTEIN"/>
    <property type="match status" value="1"/>
</dbReference>
<dbReference type="AlphaFoldDB" id="A0A843AF63"/>
<dbReference type="InterPro" id="IPR017871">
    <property type="entry name" value="ABC_transporter-like_CS"/>
</dbReference>
<keyword evidence="1" id="KW-0813">Transport</keyword>
<dbReference type="InterPro" id="IPR015854">
    <property type="entry name" value="ABC_transpr_LolD-like"/>
</dbReference>
<dbReference type="CDD" id="cd03255">
    <property type="entry name" value="ABC_MJ0796_LolCDE_FtsE"/>
    <property type="match status" value="1"/>
</dbReference>
<reference evidence="5" key="1">
    <citation type="submission" date="2020-10" db="EMBL/GenBank/DDBJ databases">
        <title>Fervidococcus fontis strain 3639Fd - the first crenarchaeon capable of growth on lipids.</title>
        <authorList>
            <person name="Kochetkova T.V."/>
            <person name="Elcheninov A.G."/>
            <person name="Toschakov S.V."/>
            <person name="Kublanov I.V."/>
        </authorList>
    </citation>
    <scope>NUCLEOTIDE SEQUENCE</scope>
    <source>
        <strain evidence="5">3639Fd</strain>
    </source>
</reference>
<evidence type="ECO:0000256" key="2">
    <source>
        <dbReference type="ARBA" id="ARBA00022741"/>
    </source>
</evidence>
<dbReference type="SMART" id="SM00382">
    <property type="entry name" value="AAA"/>
    <property type="match status" value="1"/>
</dbReference>
<feature type="domain" description="ABC transporter" evidence="4">
    <location>
        <begin position="2"/>
        <end position="234"/>
    </location>
</feature>
<dbReference type="InterPro" id="IPR027417">
    <property type="entry name" value="P-loop_NTPase"/>
</dbReference>
<protein>
    <submittedName>
        <fullName evidence="5">ABC transporter ATP-binding protein</fullName>
    </submittedName>
</protein>
<evidence type="ECO:0000259" key="4">
    <source>
        <dbReference type="PROSITE" id="PS50893"/>
    </source>
</evidence>
<keyword evidence="3 5" id="KW-0067">ATP-binding</keyword>
<dbReference type="PROSITE" id="PS00211">
    <property type="entry name" value="ABC_TRANSPORTER_1"/>
    <property type="match status" value="1"/>
</dbReference>
<dbReference type="GO" id="GO:0005524">
    <property type="term" value="F:ATP binding"/>
    <property type="evidence" value="ECO:0007669"/>
    <property type="project" value="UniProtKB-KW"/>
</dbReference>
<organism evidence="5 6">
    <name type="scientific">Fervidicoccus fontis</name>
    <dbReference type="NCBI Taxonomy" id="683846"/>
    <lineage>
        <taxon>Archaea</taxon>
        <taxon>Thermoproteota</taxon>
        <taxon>Thermoprotei</taxon>
        <taxon>Fervidicoccales</taxon>
        <taxon>Fervidicoccaceae</taxon>
        <taxon>Fervidicoccus</taxon>
    </lineage>
</organism>
<dbReference type="PANTHER" id="PTHR24220:SF86">
    <property type="entry name" value="ABC TRANSPORTER ABCH.1"/>
    <property type="match status" value="1"/>
</dbReference>
<dbReference type="GO" id="GO:0005886">
    <property type="term" value="C:plasma membrane"/>
    <property type="evidence" value="ECO:0007669"/>
    <property type="project" value="TreeGrafter"/>
</dbReference>
<proteinExistence type="predicted"/>
<keyword evidence="2" id="KW-0547">Nucleotide-binding</keyword>
<dbReference type="Pfam" id="PF00005">
    <property type="entry name" value="ABC_tran"/>
    <property type="match status" value="1"/>
</dbReference>
<name>A0A843AF63_9CREN</name>
<comment type="caution">
    <text evidence="5">The sequence shown here is derived from an EMBL/GenBank/DDBJ whole genome shotgun (WGS) entry which is preliminary data.</text>
</comment>
<dbReference type="GO" id="GO:0016887">
    <property type="term" value="F:ATP hydrolysis activity"/>
    <property type="evidence" value="ECO:0007669"/>
    <property type="project" value="InterPro"/>
</dbReference>
<dbReference type="FunFam" id="3.40.50.300:FF:000032">
    <property type="entry name" value="Export ABC transporter ATP-binding protein"/>
    <property type="match status" value="1"/>
</dbReference>
<dbReference type="InterPro" id="IPR017911">
    <property type="entry name" value="MacB-like_ATP-bd"/>
</dbReference>
<gene>
    <name evidence="5" type="ORF">IOK49_06565</name>
</gene>
<accession>A0A843AF63</accession>